<dbReference type="Pfam" id="PF13188">
    <property type="entry name" value="PAS_8"/>
    <property type="match status" value="1"/>
</dbReference>
<keyword evidence="1" id="KW-0175">Coiled coil</keyword>
<keyword evidence="5" id="KW-1185">Reference proteome</keyword>
<sequence length="391" mass="43985">MADRQEVREAQAVSAADADPTLSADLLIDIVSQDGRILWANETQAELLGIYDGPISGLDASAFYAPDSYARIQQASRNSGRSDHATTFELTLLARSGRSFRTLARARPVRFDGQAALRLVKMDLAAVGNAYRRLEEDLNTLQSMLETANEAHWGIHFLEPVDTTLPKEEVIRQVFENQSVWRMCNPAMARIYQLPETVDFNEQDVRLYWPRSAANERFVDEIINSGYAINDALSVDRRHDGTLQYILNDVRGEIVDGYLKRLWGNCRDVTEKHNADDEAANALKLTMRAFDGLPDPVLVLDGDGKVLSRNKAYAAAYAASRTFETQLLAFIRTRKKFEGWTVFNHAGGTSQSILLDLHLRRISGLNDEAWTVAMLRERQKPAPRQKKRTGT</sequence>
<protein>
    <submittedName>
        <fullName evidence="4">PAS domain-containing protein</fullName>
    </submittedName>
</protein>
<dbReference type="Proteomes" id="UP001174932">
    <property type="component" value="Unassembled WGS sequence"/>
</dbReference>
<evidence type="ECO:0000259" key="3">
    <source>
        <dbReference type="Pfam" id="PF13426"/>
    </source>
</evidence>
<evidence type="ECO:0000313" key="4">
    <source>
        <dbReference type="EMBL" id="MDO6966023.1"/>
    </source>
</evidence>
<dbReference type="EMBL" id="JAUOZU010000014">
    <property type="protein sequence ID" value="MDO6966023.1"/>
    <property type="molecule type" value="Genomic_DNA"/>
</dbReference>
<dbReference type="Pfam" id="PF13426">
    <property type="entry name" value="PAS_9"/>
    <property type="match status" value="1"/>
</dbReference>
<feature type="coiled-coil region" evidence="1">
    <location>
        <begin position="124"/>
        <end position="151"/>
    </location>
</feature>
<feature type="domain" description="PAS" evidence="2">
    <location>
        <begin position="288"/>
        <end position="316"/>
    </location>
</feature>
<evidence type="ECO:0000256" key="1">
    <source>
        <dbReference type="SAM" id="Coils"/>
    </source>
</evidence>
<dbReference type="InterPro" id="IPR035965">
    <property type="entry name" value="PAS-like_dom_sf"/>
</dbReference>
<evidence type="ECO:0000259" key="2">
    <source>
        <dbReference type="Pfam" id="PF13188"/>
    </source>
</evidence>
<proteinExistence type="predicted"/>
<gene>
    <name evidence="4" type="ORF">Q4481_18850</name>
</gene>
<name>A0ABT8YRQ2_9HYPH</name>
<reference evidence="4" key="2">
    <citation type="submission" date="2023-07" db="EMBL/GenBank/DDBJ databases">
        <authorList>
            <person name="Shen H."/>
        </authorList>
    </citation>
    <scope>NUCLEOTIDE SEQUENCE</scope>
    <source>
        <strain evidence="4">TNR-22</strain>
    </source>
</reference>
<dbReference type="InterPro" id="IPR000014">
    <property type="entry name" value="PAS"/>
</dbReference>
<feature type="domain" description="PAS" evidence="3">
    <location>
        <begin position="30"/>
        <end position="115"/>
    </location>
</feature>
<dbReference type="SUPFAM" id="SSF55785">
    <property type="entry name" value="PYP-like sensor domain (PAS domain)"/>
    <property type="match status" value="2"/>
</dbReference>
<dbReference type="CDD" id="cd00130">
    <property type="entry name" value="PAS"/>
    <property type="match status" value="1"/>
</dbReference>
<accession>A0ABT8YRQ2</accession>
<reference evidence="4" key="1">
    <citation type="journal article" date="2015" name="Int. J. Syst. Evol. Microbiol.">
        <title>Rhizobium alvei sp. nov., isolated from a freshwater river.</title>
        <authorList>
            <person name="Sheu S.Y."/>
            <person name="Huang H.W."/>
            <person name="Young C.C."/>
            <person name="Chen W.M."/>
        </authorList>
    </citation>
    <scope>NUCLEOTIDE SEQUENCE</scope>
    <source>
        <strain evidence="4">TNR-22</strain>
    </source>
</reference>
<dbReference type="Gene3D" id="3.30.450.20">
    <property type="entry name" value="PAS domain"/>
    <property type="match status" value="1"/>
</dbReference>
<evidence type="ECO:0000313" key="5">
    <source>
        <dbReference type="Proteomes" id="UP001174932"/>
    </source>
</evidence>
<organism evidence="4 5">
    <name type="scientific">Rhizobium alvei</name>
    <dbReference type="NCBI Taxonomy" id="1132659"/>
    <lineage>
        <taxon>Bacteria</taxon>
        <taxon>Pseudomonadati</taxon>
        <taxon>Pseudomonadota</taxon>
        <taxon>Alphaproteobacteria</taxon>
        <taxon>Hyphomicrobiales</taxon>
        <taxon>Rhizobiaceae</taxon>
        <taxon>Rhizobium/Agrobacterium group</taxon>
        <taxon>Rhizobium</taxon>
    </lineage>
</organism>
<dbReference type="RefSeq" id="WP_304377950.1">
    <property type="nucleotide sequence ID" value="NZ_JAUOZU010000014.1"/>
</dbReference>
<comment type="caution">
    <text evidence="4">The sequence shown here is derived from an EMBL/GenBank/DDBJ whole genome shotgun (WGS) entry which is preliminary data.</text>
</comment>